<sequence length="76" mass="8067">MSDRTVSPEDRQSADEHAASRATPLPEEAAGAPTTGDPRDSAAEILRESEERMAGAVSGDEPGDDADQNRRSEETL</sequence>
<evidence type="ECO:0000313" key="2">
    <source>
        <dbReference type="EMBL" id="RZT83753.1"/>
    </source>
</evidence>
<feature type="compositionally biased region" description="Basic and acidic residues" evidence="1">
    <location>
        <begin position="67"/>
        <end position="76"/>
    </location>
</feature>
<keyword evidence="3" id="KW-1185">Reference proteome</keyword>
<evidence type="ECO:0000256" key="1">
    <source>
        <dbReference type="SAM" id="MobiDB-lite"/>
    </source>
</evidence>
<dbReference type="RefSeq" id="WP_130288463.1">
    <property type="nucleotide sequence ID" value="NZ_SHKL01000001.1"/>
</dbReference>
<feature type="region of interest" description="Disordered" evidence="1">
    <location>
        <begin position="1"/>
        <end position="76"/>
    </location>
</feature>
<dbReference type="EMBL" id="SHKL01000001">
    <property type="protein sequence ID" value="RZT83753.1"/>
    <property type="molecule type" value="Genomic_DNA"/>
</dbReference>
<dbReference type="Proteomes" id="UP000291591">
    <property type="component" value="Unassembled WGS sequence"/>
</dbReference>
<name>A0A4Q7UUN9_PSEST</name>
<feature type="compositionally biased region" description="Basic and acidic residues" evidence="1">
    <location>
        <begin position="37"/>
        <end position="53"/>
    </location>
</feature>
<evidence type="ECO:0000313" key="3">
    <source>
        <dbReference type="Proteomes" id="UP000291591"/>
    </source>
</evidence>
<reference evidence="2 3" key="1">
    <citation type="submission" date="2019-02" db="EMBL/GenBank/DDBJ databases">
        <title>Sequencing the genomes of 1000 actinobacteria strains.</title>
        <authorList>
            <person name="Klenk H.-P."/>
        </authorList>
    </citation>
    <scope>NUCLEOTIDE SEQUENCE [LARGE SCALE GENOMIC DNA]</scope>
    <source>
        <strain evidence="2 3">DSM 45779</strain>
    </source>
</reference>
<dbReference type="AlphaFoldDB" id="A0A4Q7UUN9"/>
<proteinExistence type="predicted"/>
<gene>
    <name evidence="2" type="ORF">EV383_0571</name>
</gene>
<comment type="caution">
    <text evidence="2">The sequence shown here is derived from an EMBL/GenBank/DDBJ whole genome shotgun (WGS) entry which is preliminary data.</text>
</comment>
<accession>A0A4Q7UUN9</accession>
<organism evidence="2 3">
    <name type="scientific">Pseudonocardia sediminis</name>
    <dbReference type="NCBI Taxonomy" id="1397368"/>
    <lineage>
        <taxon>Bacteria</taxon>
        <taxon>Bacillati</taxon>
        <taxon>Actinomycetota</taxon>
        <taxon>Actinomycetes</taxon>
        <taxon>Pseudonocardiales</taxon>
        <taxon>Pseudonocardiaceae</taxon>
        <taxon>Pseudonocardia</taxon>
    </lineage>
</organism>
<feature type="compositionally biased region" description="Basic and acidic residues" evidence="1">
    <location>
        <begin position="1"/>
        <end position="19"/>
    </location>
</feature>
<protein>
    <submittedName>
        <fullName evidence="2">Uncharacterized protein</fullName>
    </submittedName>
</protein>
<dbReference type="OrthoDB" id="9910653at2"/>